<feature type="region of interest" description="Disordered" evidence="2">
    <location>
        <begin position="494"/>
        <end position="531"/>
    </location>
</feature>
<comment type="caution">
    <text evidence="3">The sequence shown here is derived from an EMBL/GenBank/DDBJ whole genome shotgun (WGS) entry which is preliminary data.</text>
</comment>
<feature type="compositionally biased region" description="Basic and acidic residues" evidence="2">
    <location>
        <begin position="631"/>
        <end position="649"/>
    </location>
</feature>
<feature type="region of interest" description="Disordered" evidence="2">
    <location>
        <begin position="138"/>
        <end position="176"/>
    </location>
</feature>
<keyword evidence="1" id="KW-0175">Coiled coil</keyword>
<sequence>MERKGSLQIEVSMELRPSECSTLCGDRCSNECATRNLEGCDTLCKITCEVSCSLPPLVTTNHSSSSPLVLQPQQQQSAPLVQSQPQQLQQAQPAATAPSVASTQGVQQPKLPQAESLLYFPYTIAAQQPLASVASAPSSPACPHACAQPSAPSPPPTPRQLQPLQPLQPMASSPQQRLPIIQVSSTSYSPSPLPSGGECPQQPCDRACVDGPQLQSLQQLQQQEVPPSPSPRTVVDLGASLAQLCVAVPSCAPSCSTSCLEKRANECAPDCVAACSSQCRLQQQPVAVCTPACNADESLRYCESYTECVAVSRLEERLCMGNSRHRPYWLPSFHDPKHCHDKLKNDYKLLDHLEVEMEKKYTACLIEQTVPMTEEQSNGHRCSDHLIRDAPRFSFARTISYVPTNCFTGYEKRLDKECGRLKGCCAATYRCHHVLTDSEEARKINSTRAELWKRAKGCERGESIEPLQLALEIASQNDEDLSWSPKGNITFRIRDQETIDRQEAERKQKKENLSDASKHSEEEALKNAKEGSIKINIHEERKWNGDHTVGAQKHNRFDGHGSPFTHGRLGQISRPFTLDDGSHLNKVIFERGFRPRYQPDRSPNYILTKKLEDLAIEMEKSADSKPTLTFPKEEKAKEIRPPPSIEEHNRMFSEAIKNDHALKERLREAERKSEDNTERKVGDAIDSLLSSAAAAKQFDGEPITPSPQDLQSLDDDNFPTVNGKMAVTSGPLILIKDPKTKTGCRAKKAERKPSKLSEKTSEMLHFDKVMKEMGEDTDEASMEALRDVLDNFKTDVRRKLVEAKAHTDDKKVIDVLDALIANFDRASEELEKEKKAVDATFAPSDYPEEDAEIAGSICDPLPEKDEGSLERDEHNDKIVLREGDEKLVIDNGNLVLEGNPEKVTKDEGVTPDQYKKELEDFKKTHHIDNSVVAERNETACDLYMRCRNQMHLALDGCAWRFAASRVLPTLAESAESLLYRGDDLCDPTDRPLYEQLYEMVMTRNGRLKKCLASLNEKFFAASVCIPFPVEVGMEYNSALLRVLSANYTTSSECFHDANLIQEKCTKLRMCCPNYDRCRDDTLDIAEEQAIISQTAKVNERKQECLRVKAKEQFQLTLRELLGKAGPDVLKKIRNKGFLHPARA</sequence>
<dbReference type="Proteomes" id="UP001328107">
    <property type="component" value="Unassembled WGS sequence"/>
</dbReference>
<feature type="compositionally biased region" description="Low complexity" evidence="2">
    <location>
        <begin position="63"/>
        <end position="104"/>
    </location>
</feature>
<feature type="compositionally biased region" description="Low complexity" evidence="2">
    <location>
        <begin position="159"/>
        <end position="176"/>
    </location>
</feature>
<evidence type="ECO:0000256" key="2">
    <source>
        <dbReference type="SAM" id="MobiDB-lite"/>
    </source>
</evidence>
<protein>
    <submittedName>
        <fullName evidence="3">Uncharacterized protein</fullName>
    </submittedName>
</protein>
<evidence type="ECO:0000313" key="4">
    <source>
        <dbReference type="Proteomes" id="UP001328107"/>
    </source>
</evidence>
<evidence type="ECO:0000313" key="3">
    <source>
        <dbReference type="EMBL" id="GMR36204.1"/>
    </source>
</evidence>
<dbReference type="AlphaFoldDB" id="A0AAN4ZA79"/>
<reference evidence="4" key="1">
    <citation type="submission" date="2022-10" db="EMBL/GenBank/DDBJ databases">
        <title>Genome assembly of Pristionchus species.</title>
        <authorList>
            <person name="Yoshida K."/>
            <person name="Sommer R.J."/>
        </authorList>
    </citation>
    <scope>NUCLEOTIDE SEQUENCE [LARGE SCALE GENOMIC DNA]</scope>
    <source>
        <strain evidence="4">RS5460</strain>
    </source>
</reference>
<feature type="coiled-coil region" evidence="1">
    <location>
        <begin position="813"/>
        <end position="840"/>
    </location>
</feature>
<organism evidence="3 4">
    <name type="scientific">Pristionchus mayeri</name>
    <dbReference type="NCBI Taxonomy" id="1317129"/>
    <lineage>
        <taxon>Eukaryota</taxon>
        <taxon>Metazoa</taxon>
        <taxon>Ecdysozoa</taxon>
        <taxon>Nematoda</taxon>
        <taxon>Chromadorea</taxon>
        <taxon>Rhabditida</taxon>
        <taxon>Rhabditina</taxon>
        <taxon>Diplogasteromorpha</taxon>
        <taxon>Diplogasteroidea</taxon>
        <taxon>Neodiplogasteridae</taxon>
        <taxon>Pristionchus</taxon>
    </lineage>
</organism>
<accession>A0AAN4ZA79</accession>
<proteinExistence type="predicted"/>
<dbReference type="PANTHER" id="PTHR31895:SF21">
    <property type="entry name" value="PRION-LIKE-(Q_N-RICH)-DOMAIN-BEARING PROTEIN"/>
    <property type="match status" value="1"/>
</dbReference>
<feature type="region of interest" description="Disordered" evidence="2">
    <location>
        <begin position="63"/>
        <end position="108"/>
    </location>
</feature>
<evidence type="ECO:0000256" key="1">
    <source>
        <dbReference type="SAM" id="Coils"/>
    </source>
</evidence>
<dbReference type="EMBL" id="BTRK01000002">
    <property type="protein sequence ID" value="GMR36204.1"/>
    <property type="molecule type" value="Genomic_DNA"/>
</dbReference>
<name>A0AAN4ZA79_9BILA</name>
<gene>
    <name evidence="3" type="ORF">PMAYCL1PPCAC_06399</name>
</gene>
<dbReference type="PANTHER" id="PTHR31895">
    <property type="entry name" value="PROTEIN CBG03177-RELATED"/>
    <property type="match status" value="1"/>
</dbReference>
<feature type="region of interest" description="Disordered" evidence="2">
    <location>
        <begin position="622"/>
        <end position="649"/>
    </location>
</feature>
<feature type="compositionally biased region" description="Low complexity" evidence="2">
    <location>
        <begin position="138"/>
        <end position="150"/>
    </location>
</feature>
<keyword evidence="4" id="KW-1185">Reference proteome</keyword>